<keyword evidence="3" id="KW-1185">Reference proteome</keyword>
<dbReference type="Pfam" id="PF19580">
    <property type="entry name" value="Exo_endo_phos_3"/>
    <property type="match status" value="1"/>
</dbReference>
<dbReference type="Proteomes" id="UP001310022">
    <property type="component" value="Unassembled WGS sequence"/>
</dbReference>
<evidence type="ECO:0000259" key="1">
    <source>
        <dbReference type="Pfam" id="PF19580"/>
    </source>
</evidence>
<dbReference type="GO" id="GO:0004519">
    <property type="term" value="F:endonuclease activity"/>
    <property type="evidence" value="ECO:0007669"/>
    <property type="project" value="UniProtKB-KW"/>
</dbReference>
<dbReference type="InterPro" id="IPR036691">
    <property type="entry name" value="Endo/exonu/phosph_ase_sf"/>
</dbReference>
<dbReference type="PANTHER" id="PTHR42834">
    <property type="entry name" value="ENDONUCLEASE/EXONUCLEASE/PHOSPHATASE FAMILY PROTEIN (AFU_ORTHOLOGUE AFUA_3G09210)"/>
    <property type="match status" value="1"/>
</dbReference>
<organism evidence="2 3">
    <name type="scientific">Persicobacter diffluens</name>
    <dbReference type="NCBI Taxonomy" id="981"/>
    <lineage>
        <taxon>Bacteria</taxon>
        <taxon>Pseudomonadati</taxon>
        <taxon>Bacteroidota</taxon>
        <taxon>Cytophagia</taxon>
        <taxon>Cytophagales</taxon>
        <taxon>Persicobacteraceae</taxon>
        <taxon>Persicobacter</taxon>
    </lineage>
</organism>
<keyword evidence="2" id="KW-0255">Endonuclease</keyword>
<dbReference type="SUPFAM" id="SSF56219">
    <property type="entry name" value="DNase I-like"/>
    <property type="match status" value="1"/>
</dbReference>
<evidence type="ECO:0000313" key="2">
    <source>
        <dbReference type="EMBL" id="GJM62424.1"/>
    </source>
</evidence>
<evidence type="ECO:0000313" key="3">
    <source>
        <dbReference type="Proteomes" id="UP001310022"/>
    </source>
</evidence>
<comment type="caution">
    <text evidence="2">The sequence shown here is derived from an EMBL/GenBank/DDBJ whole genome shotgun (WGS) entry which is preliminary data.</text>
</comment>
<dbReference type="AlphaFoldDB" id="A0AAN5AKR5"/>
<reference evidence="2 3" key="1">
    <citation type="submission" date="2021-12" db="EMBL/GenBank/DDBJ databases">
        <title>Genome sequencing of bacteria with rrn-lacking chromosome and rrn-plasmid.</title>
        <authorList>
            <person name="Anda M."/>
            <person name="Iwasaki W."/>
        </authorList>
    </citation>
    <scope>NUCLEOTIDE SEQUENCE [LARGE SCALE GENOMIC DNA]</scope>
    <source>
        <strain evidence="2 3">NBRC 15940</strain>
    </source>
</reference>
<proteinExistence type="predicted"/>
<keyword evidence="2" id="KW-0378">Hydrolase</keyword>
<name>A0AAN5AKR5_9BACT</name>
<protein>
    <submittedName>
        <fullName evidence="2">Endonuclease</fullName>
    </submittedName>
</protein>
<gene>
    <name evidence="2" type="ORF">PEDI_29760</name>
</gene>
<dbReference type="RefSeq" id="WP_338237689.1">
    <property type="nucleotide sequence ID" value="NZ_BQKE01000001.1"/>
</dbReference>
<feature type="domain" description="Endonuclease/exonuclease/phosphatase" evidence="1">
    <location>
        <begin position="33"/>
        <end position="327"/>
    </location>
</feature>
<accession>A0AAN5AKR5</accession>
<keyword evidence="2" id="KW-0540">Nuclease</keyword>
<dbReference type="PANTHER" id="PTHR42834:SF1">
    <property type="entry name" value="ENDONUCLEASE_EXONUCLEASE_PHOSPHATASE FAMILY PROTEIN (AFU_ORTHOLOGUE AFUA_3G09210)"/>
    <property type="match status" value="1"/>
</dbReference>
<dbReference type="EMBL" id="BQKE01000001">
    <property type="protein sequence ID" value="GJM62424.1"/>
    <property type="molecule type" value="Genomic_DNA"/>
</dbReference>
<dbReference type="Gene3D" id="3.60.10.10">
    <property type="entry name" value="Endonuclease/exonuclease/phosphatase"/>
    <property type="match status" value="1"/>
</dbReference>
<dbReference type="InterPro" id="IPR005135">
    <property type="entry name" value="Endo/exonuclease/phosphatase"/>
</dbReference>
<sequence>MKHYEYIFLCLLFLLIFFGGEVDAQPSNQKGKVMFYNLENFFDCLDDAGKLDEEFLPESGRRWTKSRYRKKLKHIQKVIANLGEWELPWLVGLCEFEHRSVLEDLAKSPLLWQADYQIAHFESSDKRGIDTGLLYRPDVFELLDQCAWPVELEEGYFSREILWVMGKVGKDTLHVLVNHWSSRWSGEMATEWKRKRFAAEMAGICNQIKDQHPQHLILAMGDFNDEPVDPSFTFFKAETSANMECMMPEGKEGKTHYYNEAVKAWSCFDHIWVNQNFRRSLSFKAMYPAQVFRPDWLLNEDGTPWRTYRGFAYEGGFSDHLPVFLQVTLNPSRTGQDGR</sequence>